<dbReference type="Gene3D" id="3.30.160.660">
    <property type="match status" value="1"/>
</dbReference>
<feature type="domain" description="YcaO" evidence="1">
    <location>
        <begin position="718"/>
        <end position="1099"/>
    </location>
</feature>
<dbReference type="KEGG" id="serw:FY030_12695"/>
<dbReference type="RefSeq" id="WP_158061820.1">
    <property type="nucleotide sequence ID" value="NZ_CP044427.1"/>
</dbReference>
<proteinExistence type="predicted"/>
<dbReference type="InterPro" id="IPR022291">
    <property type="entry name" value="Bacteriocin_synth_cyclodeHase"/>
</dbReference>
<dbReference type="Pfam" id="PF02624">
    <property type="entry name" value="YcaO"/>
    <property type="match status" value="1"/>
</dbReference>
<dbReference type="NCBIfam" id="TIGR03604">
    <property type="entry name" value="TOMM_cyclo_SagD"/>
    <property type="match status" value="1"/>
</dbReference>
<dbReference type="Proteomes" id="UP000326546">
    <property type="component" value="Chromosome"/>
</dbReference>
<dbReference type="Gene3D" id="3.30.40.250">
    <property type="match status" value="1"/>
</dbReference>
<dbReference type="OrthoDB" id="2379922at2"/>
<evidence type="ECO:0000313" key="2">
    <source>
        <dbReference type="EMBL" id="QFG69446.1"/>
    </source>
</evidence>
<dbReference type="PROSITE" id="PS51664">
    <property type="entry name" value="YCAO"/>
    <property type="match status" value="1"/>
</dbReference>
<dbReference type="PANTHER" id="PTHR37809">
    <property type="entry name" value="RIBOSOMAL PROTEIN S12 METHYLTHIOTRANSFERASE ACCESSORY FACTOR YCAO"/>
    <property type="match status" value="1"/>
</dbReference>
<gene>
    <name evidence="2" type="ORF">FY030_12695</name>
</gene>
<dbReference type="InterPro" id="IPR027624">
    <property type="entry name" value="TOMM_cyclo_SagD"/>
</dbReference>
<name>A0A5J6V8I4_9MICO</name>
<dbReference type="EMBL" id="CP044427">
    <property type="protein sequence ID" value="QFG69446.1"/>
    <property type="molecule type" value="Genomic_DNA"/>
</dbReference>
<evidence type="ECO:0000313" key="3">
    <source>
        <dbReference type="Proteomes" id="UP000326546"/>
    </source>
</evidence>
<dbReference type="AlphaFoldDB" id="A0A5J6V8I4"/>
<keyword evidence="3" id="KW-1185">Reference proteome</keyword>
<dbReference type="PANTHER" id="PTHR37809:SF1">
    <property type="entry name" value="RIBOSOMAL PROTEIN S12 METHYLTHIOTRANSFERASE ACCESSORY FACTOR YCAO"/>
    <property type="match status" value="1"/>
</dbReference>
<reference evidence="2 3" key="1">
    <citation type="submission" date="2019-09" db="EMBL/GenBank/DDBJ databases">
        <title>Serinicoccus pratensis sp. nov., isolated from meadow soil.</title>
        <authorList>
            <person name="Zhang W."/>
        </authorList>
    </citation>
    <scope>NUCLEOTIDE SEQUENCE [LARGE SCALE GENOMIC DNA]</scope>
    <source>
        <strain evidence="2 3">W204</strain>
    </source>
</reference>
<sequence>MNITPELVMLRPGARVRTAGDVLVATSGERGVRIRLGSAAGPVWALLRPLLENGLDLTVLDRGARTPEAALGQVVAELRRGGVTVVRPEGEQWGQASEQLRSWALHECDVPAAAAARLLDATWDVVGTERLRATAASIMGDLGLAVRDGGSTSSSDGGDVPLRVVASWDHQGSGAVERWGSQVVAVHDTGLRHLVLGVDETARATRLASALTTRGRPSPEEVDTEAMHDVLVATAIEHALRGAIGSPMAPVLVGPGARARILPESVGRIHPVLRPAPPCSATPRNHADEEAALDRQHDVLFDDDLGPLGEPHPLDLPQVPVPVVIGADHAGAAVCGWGATERIARRRAIGATVERWVAEVLRVDPQRVVAGVDPVHAVALLVARQRAAEGESSSLPLRRVHAGDREVVVVGSTQEDLERGEREALLAWQVLEAAGPGVAGPAVLVEGEPAAVVKQGGGMPRCRTLMGLSVLDEAGLVVLVADAAPDEGRTETPEDALPTPAVPVLAVSDLDHLAGELSSSREAGGTCVPVVALGSSLLIGPVDRPGAAGCAQCAVARYHATLKAPGTDPMLGEGGGGPAIGWTPVVETIARDLAADDHQMGGPRRALVLVPRSPSVAEHRVIAVPGCPVCDDGSAAGATTALASETGLDLDPGVALPPSHAGSLRQCQPPDVAGLREVLVDHRFGPVAHLYRDLSTPLAFSVAELVVPGTDERIGGYGRASDHDEAERVALLEALERDAGAAWSALKPAAVRASATELGSAALDPRTLGLPEPARVHRTVGLRAFDPEESVDWLPAIDLSDGNPVLVPAHAVHHRYPHRHTDPPLWLRDTSNGCALGASLTEAALHGLMELIERDAFLLAWWGRRGVRGQVRPDPDDRLTRHLLDHAGTLGYDIRLLDITSDVGVPSVVATARARDPQPGQRGAFYCAAGANPDPAKAAAAAVVELVTSLALAPAKEPAPEGRRAAMVADPYQVRTLEDHVTLHEDPAVEPRWGHLWQTPTVEAPTQRPWPTGAADLREVLGHVVSRCEAVGSRALVVDITTPAVRAAGLRAAKVLAPGLIPMSFGHAAARVTGLPRLDAVLPQDPIERDLALDPHPFP</sequence>
<organism evidence="2 3">
    <name type="scientific">Ornithinimicrobium pratense</name>
    <dbReference type="NCBI Taxonomy" id="2593973"/>
    <lineage>
        <taxon>Bacteria</taxon>
        <taxon>Bacillati</taxon>
        <taxon>Actinomycetota</taxon>
        <taxon>Actinomycetes</taxon>
        <taxon>Micrococcales</taxon>
        <taxon>Ornithinimicrobiaceae</taxon>
        <taxon>Ornithinimicrobium</taxon>
    </lineage>
</organism>
<protein>
    <submittedName>
        <fullName evidence="2">TOMM leader peptide-binding protein</fullName>
    </submittedName>
</protein>
<evidence type="ECO:0000259" key="1">
    <source>
        <dbReference type="PROSITE" id="PS51664"/>
    </source>
</evidence>
<dbReference type="NCBIfam" id="TIGR03882">
    <property type="entry name" value="cyclo_dehyd_2"/>
    <property type="match status" value="1"/>
</dbReference>
<dbReference type="InterPro" id="IPR003776">
    <property type="entry name" value="YcaO-like_dom"/>
</dbReference>
<accession>A0A5J6V8I4</accession>
<dbReference type="Gene3D" id="3.30.1330.230">
    <property type="match status" value="1"/>
</dbReference>